<protein>
    <recommendedName>
        <fullName evidence="3">DUF1828 domain-containing protein</fullName>
    </recommendedName>
</protein>
<evidence type="ECO:0008006" key="3">
    <source>
        <dbReference type="Google" id="ProtNLM"/>
    </source>
</evidence>
<gene>
    <name evidence="1" type="ORF">GCM10023208_05790</name>
</gene>
<comment type="caution">
    <text evidence="1">The sequence shown here is derived from an EMBL/GenBank/DDBJ whole genome shotgun (WGS) entry which is preliminary data.</text>
</comment>
<accession>A0ABP9K3W0</accession>
<organism evidence="1 2">
    <name type="scientific">Erythrobacter westpacificensis</name>
    <dbReference type="NCBI Taxonomy" id="1055231"/>
    <lineage>
        <taxon>Bacteria</taxon>
        <taxon>Pseudomonadati</taxon>
        <taxon>Pseudomonadota</taxon>
        <taxon>Alphaproteobacteria</taxon>
        <taxon>Sphingomonadales</taxon>
        <taxon>Erythrobacteraceae</taxon>
        <taxon>Erythrobacter/Porphyrobacter group</taxon>
        <taxon>Erythrobacter</taxon>
    </lineage>
</organism>
<name>A0ABP9K3W0_9SPHN</name>
<keyword evidence="2" id="KW-1185">Reference proteome</keyword>
<proteinExistence type="predicted"/>
<sequence>MMAFEHLDMDAIRDPHVRKAVDSLVRVSAWGNSYLVTTPLVYPSGSVVGVRVTPEQGGYWVSDFAMGYREAEAIEAQRSFGSHAGRMKERLGVEYTSGHELRIFATERQIAWAIRRVAYASHRIMQKAYNSAPDWDEQEIGAALYNRLREMYGDSATENVTVLGCSNIDWKFAAQVKVGQRRVLFDVVTPYYSSVTSAVSKFSDVRRLGKHDRPIAVVDDAAKMGKWLPLLSQEAEVIEDDVAEETLRSVVSEAA</sequence>
<dbReference type="EMBL" id="BAABHV010000005">
    <property type="protein sequence ID" value="GAA5048525.1"/>
    <property type="molecule type" value="Genomic_DNA"/>
</dbReference>
<reference evidence="2" key="1">
    <citation type="journal article" date="2019" name="Int. J. Syst. Evol. Microbiol.">
        <title>The Global Catalogue of Microorganisms (GCM) 10K type strain sequencing project: providing services to taxonomists for standard genome sequencing and annotation.</title>
        <authorList>
            <consortium name="The Broad Institute Genomics Platform"/>
            <consortium name="The Broad Institute Genome Sequencing Center for Infectious Disease"/>
            <person name="Wu L."/>
            <person name="Ma J."/>
        </authorList>
    </citation>
    <scope>NUCLEOTIDE SEQUENCE [LARGE SCALE GENOMIC DNA]</scope>
    <source>
        <strain evidence="2">JCM 18014</strain>
    </source>
</reference>
<evidence type="ECO:0000313" key="1">
    <source>
        <dbReference type="EMBL" id="GAA5048525.1"/>
    </source>
</evidence>
<evidence type="ECO:0000313" key="2">
    <source>
        <dbReference type="Proteomes" id="UP001500518"/>
    </source>
</evidence>
<dbReference type="Proteomes" id="UP001500518">
    <property type="component" value="Unassembled WGS sequence"/>
</dbReference>